<sequence length="281" mass="30104">MQIRVMHEGDLPTALRLSQQVKWPHRLEDWQQALKLGAGIVAEEAGQVIGTALGWRWGDDYATLGLVIVDPACQGRGIGKQLLLAVLENLPGYTVRLHATEAGRPLYEKLGFQVTGILQQHQCAALGQIAPEPLTAHPFLSQARPQDAAVLTALDQRAHGQSRPALIAMLLAEAERVVMLKDQHGLPQGFAALRRFGRGLAIGPVIAHDLQQAKVLVSGLLQPLAGEFVRIDSDPSLGLGDWLESQGLPVVDVPTVMIKGTPWIPAAGAPQAFGLMSQALG</sequence>
<comment type="caution">
    <text evidence="2">The sequence shown here is derived from an EMBL/GenBank/DDBJ whole genome shotgun (WGS) entry which is preliminary data.</text>
</comment>
<dbReference type="Proteomes" id="UP000234240">
    <property type="component" value="Unassembled WGS sequence"/>
</dbReference>
<keyword evidence="3" id="KW-1185">Reference proteome</keyword>
<dbReference type="SUPFAM" id="SSF55729">
    <property type="entry name" value="Acyl-CoA N-acyltransferases (Nat)"/>
    <property type="match status" value="1"/>
</dbReference>
<evidence type="ECO:0000313" key="3">
    <source>
        <dbReference type="Proteomes" id="UP000234240"/>
    </source>
</evidence>
<dbReference type="Gene3D" id="3.40.630.30">
    <property type="match status" value="1"/>
</dbReference>
<dbReference type="InterPro" id="IPR016181">
    <property type="entry name" value="Acyl_CoA_acyltransferase"/>
</dbReference>
<dbReference type="AlphaFoldDB" id="A0A2N5EC70"/>
<accession>A0A2N5EC70</accession>
<protein>
    <submittedName>
        <fullName evidence="2">Histone acetyltransferase</fullName>
    </submittedName>
</protein>
<organism evidence="2 3">
    <name type="scientific">Chimaeribacter californicus</name>
    <dbReference type="NCBI Taxonomy" id="2060067"/>
    <lineage>
        <taxon>Bacteria</taxon>
        <taxon>Pseudomonadati</taxon>
        <taxon>Pseudomonadota</taxon>
        <taxon>Gammaproteobacteria</taxon>
        <taxon>Enterobacterales</taxon>
        <taxon>Yersiniaceae</taxon>
        <taxon>Chimaeribacter</taxon>
    </lineage>
</organism>
<reference evidence="2 3" key="1">
    <citation type="submission" date="2017-12" db="EMBL/GenBank/DDBJ databases">
        <title>Characterization of six clinical isolates of Enterochimera gen. nov., a novel genus of the Yersiniaciae family and the three species Enterochimera arupensis sp. nov., Enterochimera coloradensis sp. nov, and Enterochimera californica sp. nov.</title>
        <authorList>
            <person name="Rossi A."/>
            <person name="Fisher M."/>
        </authorList>
    </citation>
    <scope>NUCLEOTIDE SEQUENCE [LARGE SCALE GENOMIC DNA]</scope>
    <source>
        <strain evidence="3">2015-Iso6</strain>
    </source>
</reference>
<dbReference type="PANTHER" id="PTHR47237:SF2">
    <property type="entry name" value="BLL4206 PROTEIN"/>
    <property type="match status" value="1"/>
</dbReference>
<proteinExistence type="predicted"/>
<dbReference type="PROSITE" id="PS51186">
    <property type="entry name" value="GNAT"/>
    <property type="match status" value="1"/>
</dbReference>
<dbReference type="Pfam" id="PF18014">
    <property type="entry name" value="Acetyltransf_18"/>
    <property type="match status" value="1"/>
</dbReference>
<evidence type="ECO:0000313" key="2">
    <source>
        <dbReference type="EMBL" id="PLR39709.1"/>
    </source>
</evidence>
<dbReference type="Gene3D" id="3.40.630.90">
    <property type="match status" value="1"/>
</dbReference>
<dbReference type="CDD" id="cd04301">
    <property type="entry name" value="NAT_SF"/>
    <property type="match status" value="1"/>
</dbReference>
<dbReference type="InterPro" id="IPR041496">
    <property type="entry name" value="YitH/HolE_GNAT"/>
</dbReference>
<dbReference type="OrthoDB" id="510731at2"/>
<feature type="domain" description="N-acetyltransferase" evidence="1">
    <location>
        <begin position="1"/>
        <end position="135"/>
    </location>
</feature>
<dbReference type="GO" id="GO:0016747">
    <property type="term" value="F:acyltransferase activity, transferring groups other than amino-acyl groups"/>
    <property type="evidence" value="ECO:0007669"/>
    <property type="project" value="InterPro"/>
</dbReference>
<dbReference type="InterPro" id="IPR052729">
    <property type="entry name" value="Acyl/Acetyltrans_Enzymes"/>
</dbReference>
<dbReference type="RefSeq" id="WP_101815525.1">
    <property type="nucleotide sequence ID" value="NZ_PJZF01000004.1"/>
</dbReference>
<dbReference type="PANTHER" id="PTHR47237">
    <property type="entry name" value="SLL0310 PROTEIN"/>
    <property type="match status" value="1"/>
</dbReference>
<dbReference type="Pfam" id="PF13508">
    <property type="entry name" value="Acetyltransf_7"/>
    <property type="match status" value="1"/>
</dbReference>
<gene>
    <name evidence="2" type="ORF">CYR55_07520</name>
</gene>
<dbReference type="InterPro" id="IPR000182">
    <property type="entry name" value="GNAT_dom"/>
</dbReference>
<dbReference type="EMBL" id="PJZF01000004">
    <property type="protein sequence ID" value="PLR39709.1"/>
    <property type="molecule type" value="Genomic_DNA"/>
</dbReference>
<keyword evidence="2" id="KW-0808">Transferase</keyword>
<evidence type="ECO:0000259" key="1">
    <source>
        <dbReference type="PROSITE" id="PS51186"/>
    </source>
</evidence>
<name>A0A2N5EC70_9GAMM</name>